<reference evidence="1 2" key="1">
    <citation type="journal article" date="2019" name="J Genomics">
        <title>The Draft Genome of a Hydrogen-producing Cyanobacterium, Arthrospira platensis NIES-46.</title>
        <authorList>
            <person name="Suzuki S."/>
            <person name="Yamaguchi H."/>
            <person name="Kawachi M."/>
        </authorList>
    </citation>
    <scope>NUCLEOTIDE SEQUENCE [LARGE SCALE GENOMIC DNA]</scope>
    <source>
        <strain evidence="1 2">NIES-46</strain>
    </source>
</reference>
<comment type="caution">
    <text evidence="1">The sequence shown here is derived from an EMBL/GenBank/DDBJ whole genome shotgun (WGS) entry which is preliminary data.</text>
</comment>
<proteinExistence type="predicted"/>
<gene>
    <name evidence="1" type="ORF">NIES46_03850</name>
</gene>
<accession>A0A5M3T3G1</accession>
<sequence length="207" mass="23124">MTLIRQKGWGDHLDSALDAGIDFVTENLILTRVIGLLLVGGIGLTTRGIISLIANQSNKALEAIRDEKIATLKDELKSLTEISSENKGRFHRTNEAIKAMITNLTPDITQLTPEQLTTIGIRDNVQNNQIYIVLLCVRKILELDQNLQYGEIGKDNERWQEFSDAIRKYQEAKGANTPDGVIDEGGRTQKWLEEDIRNQCLNPPDGG</sequence>
<dbReference type="EMBL" id="BIMW01000011">
    <property type="protein sequence ID" value="GCE92346.1"/>
    <property type="molecule type" value="Genomic_DNA"/>
</dbReference>
<evidence type="ECO:0000313" key="1">
    <source>
        <dbReference type="EMBL" id="GCE92346.1"/>
    </source>
</evidence>
<protein>
    <recommendedName>
        <fullName evidence="3">Peptidoglycan binding domain-containing protein</fullName>
    </recommendedName>
</protein>
<organism evidence="1 2">
    <name type="scientific">Limnospira platensis NIES-46</name>
    <dbReference type="NCBI Taxonomy" id="1236695"/>
    <lineage>
        <taxon>Bacteria</taxon>
        <taxon>Bacillati</taxon>
        <taxon>Cyanobacteriota</taxon>
        <taxon>Cyanophyceae</taxon>
        <taxon>Oscillatoriophycideae</taxon>
        <taxon>Oscillatoriales</taxon>
        <taxon>Sirenicapillariaceae</taxon>
        <taxon>Limnospira</taxon>
    </lineage>
</organism>
<evidence type="ECO:0000313" key="2">
    <source>
        <dbReference type="Proteomes" id="UP000326169"/>
    </source>
</evidence>
<name>A0A5M3T3G1_LIMPL</name>
<keyword evidence="2" id="KW-1185">Reference proteome</keyword>
<evidence type="ECO:0008006" key="3">
    <source>
        <dbReference type="Google" id="ProtNLM"/>
    </source>
</evidence>
<dbReference type="Proteomes" id="UP000326169">
    <property type="component" value="Unassembled WGS sequence"/>
</dbReference>